<dbReference type="RefSeq" id="WP_317643359.1">
    <property type="nucleotide sequence ID" value="NZ_AP026800.1"/>
</dbReference>
<dbReference type="EMBL" id="AP026800">
    <property type="protein sequence ID" value="BDR54348.1"/>
    <property type="molecule type" value="Genomic_DNA"/>
</dbReference>
<feature type="compositionally biased region" description="Polar residues" evidence="1">
    <location>
        <begin position="509"/>
        <end position="522"/>
    </location>
</feature>
<dbReference type="PANTHER" id="PTHR39420">
    <property type="match status" value="1"/>
</dbReference>
<reference evidence="2 3" key="1">
    <citation type="journal article" date="2023" name="Microbiol. Spectr.">
        <title>Symbiosis of Carpenter Bees with Uncharacterized Lactic Acid Bacteria Showing NAD Auxotrophy.</title>
        <authorList>
            <person name="Kawasaki S."/>
            <person name="Ozawa K."/>
            <person name="Mori T."/>
            <person name="Yamamoto A."/>
            <person name="Ito M."/>
            <person name="Ohkuma M."/>
            <person name="Sakamoto M."/>
            <person name="Matsutani M."/>
        </authorList>
    </citation>
    <scope>NUCLEOTIDE SEQUENCE [LARGE SCALE GENOMIC DNA]</scope>
    <source>
        <strain evidence="2 3">KimH</strain>
    </source>
</reference>
<feature type="region of interest" description="Disordered" evidence="1">
    <location>
        <begin position="415"/>
        <end position="437"/>
    </location>
</feature>
<gene>
    <name evidence="2" type="ORF">KIMH_04590</name>
</gene>
<evidence type="ECO:0000313" key="2">
    <source>
        <dbReference type="EMBL" id="BDR54348.1"/>
    </source>
</evidence>
<sequence>MDENAIHQWMIDCFGPIQGEMAWSQFSALPESVRSQIMAQNGGQLPNPTEVKAMLSAFTAGGLNTPGDMKQSVEEGPINVKLAKAIAQGRVQAKDSDSTVSAAQAEQVTQAMSQANLWLDAVCSFDPAPGQAQTLTRSSWVDGTLDSWAKFAAPVASSMNKALLEVLGSRFGDLPEGEVSGMFAGPIPIPMPEGLKDPKTLISLLGNTSFAMQLGQAAGDMSSEVHGSFDQGVALLSNPAGGLISQNIREYATSLEIDEGEVMNFLALNEAAHARLYAAVPWLMPRFEALIGKYARGVNIDLEAMQDQIDQAVSLDPESMAGAINLGKVGVQDTPEQEEAMRSLETLLAQVDGWVDCVVWRSGMAYLPHLEQLREMMRRQRAVGGPAERTFGTLMGLQLRPKRLREAAEVWEHISNQSSASERDTMWSHPDLLPALPEENSEDAADIDAQALQGSSQPTFSQASGNNQATESGAAGSTGSSIDWDAELAKLLDSDQDSPESDAAEDGKQGNNGTESNTSGSTDAKPAEHHDEDGDDNDADNDEESKQD</sequence>
<evidence type="ECO:0000313" key="3">
    <source>
        <dbReference type="Proteomes" id="UP001321748"/>
    </source>
</evidence>
<feature type="compositionally biased region" description="Acidic residues" evidence="1">
    <location>
        <begin position="494"/>
        <end position="504"/>
    </location>
</feature>
<evidence type="ECO:0000256" key="1">
    <source>
        <dbReference type="SAM" id="MobiDB-lite"/>
    </source>
</evidence>
<feature type="compositionally biased region" description="Low complexity" evidence="1">
    <location>
        <begin position="469"/>
        <end position="481"/>
    </location>
</feature>
<dbReference type="Pfam" id="PF10103">
    <property type="entry name" value="Zincin_2"/>
    <property type="match status" value="1"/>
</dbReference>
<dbReference type="Proteomes" id="UP001321748">
    <property type="component" value="Chromosome"/>
</dbReference>
<feature type="region of interest" description="Disordered" evidence="1">
    <location>
        <begin position="452"/>
        <end position="548"/>
    </location>
</feature>
<keyword evidence="3" id="KW-1185">Reference proteome</keyword>
<dbReference type="NCBIfam" id="TIGR03624">
    <property type="entry name" value="putative hydrolase"/>
    <property type="match status" value="1"/>
</dbReference>
<keyword evidence="2" id="KW-0378">Hydrolase</keyword>
<dbReference type="Gene3D" id="1.20.150.30">
    <property type="entry name" value="Zincin-like metallopeptidase, N-terminal domain"/>
    <property type="match status" value="1"/>
</dbReference>
<protein>
    <submittedName>
        <fullName evidence="2">Hydrolase</fullName>
    </submittedName>
</protein>
<dbReference type="PANTHER" id="PTHR39420:SF2">
    <property type="entry name" value="HYDROLASE"/>
    <property type="match status" value="1"/>
</dbReference>
<dbReference type="InterPro" id="IPR018766">
    <property type="entry name" value="Zinicin_2"/>
</dbReference>
<proteinExistence type="predicted"/>
<accession>A0ABN6SGH8</accession>
<dbReference type="SUPFAM" id="SSF55486">
    <property type="entry name" value="Metalloproteases ('zincins'), catalytic domain"/>
    <property type="match status" value="1"/>
</dbReference>
<feature type="compositionally biased region" description="Polar residues" evidence="1">
    <location>
        <begin position="452"/>
        <end position="468"/>
    </location>
</feature>
<organism evidence="2 3">
    <name type="scientific">Bombiscardovia apis</name>
    <dbReference type="NCBI Taxonomy" id="2932182"/>
    <lineage>
        <taxon>Bacteria</taxon>
        <taxon>Bacillati</taxon>
        <taxon>Actinomycetota</taxon>
        <taxon>Actinomycetes</taxon>
        <taxon>Bifidobacteriales</taxon>
        <taxon>Bifidobacteriaceae</taxon>
        <taxon>Bombiscardovia</taxon>
    </lineage>
</organism>
<feature type="compositionally biased region" description="Acidic residues" evidence="1">
    <location>
        <begin position="533"/>
        <end position="548"/>
    </location>
</feature>
<dbReference type="InterPro" id="IPR042271">
    <property type="entry name" value="Zinicin_2_N"/>
</dbReference>
<dbReference type="GO" id="GO:0016787">
    <property type="term" value="F:hydrolase activity"/>
    <property type="evidence" value="ECO:0007669"/>
    <property type="project" value="UniProtKB-KW"/>
</dbReference>
<name>A0ABN6SGH8_9BIFI</name>